<evidence type="ECO:0000313" key="3">
    <source>
        <dbReference type="Proteomes" id="UP000471026"/>
    </source>
</evidence>
<dbReference type="Proteomes" id="UP000471026">
    <property type="component" value="Unassembled WGS sequence"/>
</dbReference>
<feature type="transmembrane region" description="Helical" evidence="1">
    <location>
        <begin position="271"/>
        <end position="292"/>
    </location>
</feature>
<name>A0A6N9R0I8_9MICC</name>
<reference evidence="2 3" key="1">
    <citation type="submission" date="2019-11" db="EMBL/GenBank/DDBJ databases">
        <title>Draft genome sequence of Kocuria indica DP-K7, a methyl red degrading Actinobacterium.</title>
        <authorList>
            <person name="Kumaran S."/>
            <person name="Tischler D."/>
            <person name="Ngo A.C.R."/>
            <person name="Schultes F."/>
        </authorList>
    </citation>
    <scope>NUCLEOTIDE SEQUENCE [LARGE SCALE GENOMIC DNA]</scope>
    <source>
        <strain evidence="2 3">DP-K7</strain>
    </source>
</reference>
<comment type="caution">
    <text evidence="2">The sequence shown here is derived from an EMBL/GenBank/DDBJ whole genome shotgun (WGS) entry which is preliminary data.</text>
</comment>
<feature type="transmembrane region" description="Helical" evidence="1">
    <location>
        <begin position="368"/>
        <end position="391"/>
    </location>
</feature>
<feature type="transmembrane region" description="Helical" evidence="1">
    <location>
        <begin position="331"/>
        <end position="356"/>
    </location>
</feature>
<dbReference type="AlphaFoldDB" id="A0A6N9R0I8"/>
<accession>A0A6N9R0I8</accession>
<gene>
    <name evidence="2" type="ORF">GKZ75_11355</name>
</gene>
<keyword evidence="1" id="KW-1133">Transmembrane helix</keyword>
<evidence type="ECO:0000313" key="2">
    <source>
        <dbReference type="EMBL" id="NDO78803.1"/>
    </source>
</evidence>
<proteinExistence type="predicted"/>
<protein>
    <submittedName>
        <fullName evidence="2">Uncharacterized protein</fullName>
    </submittedName>
</protein>
<feature type="transmembrane region" description="Helical" evidence="1">
    <location>
        <begin position="155"/>
        <end position="179"/>
    </location>
</feature>
<feature type="transmembrane region" description="Helical" evidence="1">
    <location>
        <begin position="191"/>
        <end position="211"/>
    </location>
</feature>
<sequence length="432" mass="48755">MSKIINTIWECLSNIPSRILISLTSRGVRFFSYRALAKSNSADSSKNLDFRKPGGIFVQATSVLFDMLLAAGAYLLILISFPYMQTAFDDVQSTTQTESRPHEIIQTFWDNLKTHLEHISNADFGVLLGLVGVFLTLVIAAIFAGRSFLGSVSEIYAAIFLVGYMTCVYSIHFAVGAFWDDGKVSIENASSVDACVIIVLFFVVSKLMQAARSSWIGLRWRKESFDSKVEKIDAEIQLLTAAENENFGSAGTTESLTEEGRQVDSISNWPIVVQSTAIILASIMALVIFFQAGLVALALYLLLLVTWYAMMFIVNWHFLPWRIRKTPLKKISMALLVLYWAAMMYPVAAGSSYAILLWVYGDQAISPWIQIIFVVLFFVFTIWILVTLYRINNAAFIKTKELYAMEHKILKNEKNQTRERSAELREQQKILK</sequence>
<keyword evidence="1" id="KW-0472">Membrane</keyword>
<organism evidence="2 3">
    <name type="scientific">Kocuria marina subsp. indica</name>
    <dbReference type="NCBI Taxonomy" id="1049583"/>
    <lineage>
        <taxon>Bacteria</taxon>
        <taxon>Bacillati</taxon>
        <taxon>Actinomycetota</taxon>
        <taxon>Actinomycetes</taxon>
        <taxon>Micrococcales</taxon>
        <taxon>Micrococcaceae</taxon>
        <taxon>Kocuria</taxon>
    </lineage>
</organism>
<dbReference type="RefSeq" id="WP_162230108.1">
    <property type="nucleotide sequence ID" value="NZ_WMHZ01000017.1"/>
</dbReference>
<feature type="transmembrane region" description="Helical" evidence="1">
    <location>
        <begin position="56"/>
        <end position="81"/>
    </location>
</feature>
<dbReference type="EMBL" id="WMHZ01000017">
    <property type="protein sequence ID" value="NDO78803.1"/>
    <property type="molecule type" value="Genomic_DNA"/>
</dbReference>
<evidence type="ECO:0000256" key="1">
    <source>
        <dbReference type="SAM" id="Phobius"/>
    </source>
</evidence>
<feature type="transmembrane region" description="Helical" evidence="1">
    <location>
        <begin position="124"/>
        <end position="143"/>
    </location>
</feature>
<feature type="transmembrane region" description="Helical" evidence="1">
    <location>
        <begin position="298"/>
        <end position="319"/>
    </location>
</feature>
<keyword evidence="1" id="KW-0812">Transmembrane</keyword>